<organism evidence="1 2">
    <name type="scientific">Desulfobacter latus</name>
    <dbReference type="NCBI Taxonomy" id="2292"/>
    <lineage>
        <taxon>Bacteria</taxon>
        <taxon>Pseudomonadati</taxon>
        <taxon>Thermodesulfobacteriota</taxon>
        <taxon>Desulfobacteria</taxon>
        <taxon>Desulfobacterales</taxon>
        <taxon>Desulfobacteraceae</taxon>
        <taxon>Desulfobacter</taxon>
    </lineage>
</organism>
<dbReference type="Proteomes" id="UP000553343">
    <property type="component" value="Unassembled WGS sequence"/>
</dbReference>
<name>A0A850T1S4_9BACT</name>
<gene>
    <name evidence="1" type="ORF">HXW94_11825</name>
</gene>
<protein>
    <recommendedName>
        <fullName evidence="3">Sulfotransferase domain-containing protein</fullName>
    </recommendedName>
</protein>
<accession>A0A850T1S4</accession>
<dbReference type="Gene3D" id="3.40.50.300">
    <property type="entry name" value="P-loop containing nucleotide triphosphate hydrolases"/>
    <property type="match status" value="1"/>
</dbReference>
<dbReference type="AlphaFoldDB" id="A0A850T1S4"/>
<dbReference type="EMBL" id="JACADJ010000042">
    <property type="protein sequence ID" value="NWH05663.1"/>
    <property type="molecule type" value="Genomic_DNA"/>
</dbReference>
<dbReference type="RefSeq" id="WP_178367121.1">
    <property type="nucleotide sequence ID" value="NZ_JACADJ010000042.1"/>
</dbReference>
<dbReference type="SUPFAM" id="SSF52540">
    <property type="entry name" value="P-loop containing nucleoside triphosphate hydrolases"/>
    <property type="match status" value="1"/>
</dbReference>
<reference evidence="1 2" key="1">
    <citation type="submission" date="2020-06" db="EMBL/GenBank/DDBJ databases">
        <title>High-quality draft genome of sulfate reducer Desulfobacter latus type strain AcrS2 isolated from marine sediment.</title>
        <authorList>
            <person name="Hoppe M."/>
            <person name="Larsen C.K."/>
            <person name="Marshall I.P.G."/>
            <person name="Schramm A."/>
            <person name="Marietou A.G."/>
        </authorList>
    </citation>
    <scope>NUCLEOTIDE SEQUENCE [LARGE SCALE GENOMIC DNA]</scope>
    <source>
        <strain evidence="1 2">AcRS2</strain>
    </source>
</reference>
<proteinExistence type="predicted"/>
<evidence type="ECO:0008006" key="3">
    <source>
        <dbReference type="Google" id="ProtNLM"/>
    </source>
</evidence>
<keyword evidence="2" id="KW-1185">Reference proteome</keyword>
<evidence type="ECO:0000313" key="1">
    <source>
        <dbReference type="EMBL" id="NWH05663.1"/>
    </source>
</evidence>
<sequence>MSDQYDYNILIHPGFAKAMTTFMQDVVFSHHSRINHIGREYWRDDLPASICYESADLMRDIAGKDTIDFDKNQAVHRLEKIRKYRFKKGFLNTISDESLSYACNADRAVIAERLKSLMPGAKILFTVRSQYTLLVSAFFWLRFTKLAIPNTFNKWIKASSLVYNDIYDDFFLRQYRYYEVIETYSQLFGKDNVIVIPIEAMAKDKEGLCRNLGNFAGVDSNELIQIFDEKPVNVRPSAISIAYIRLYTKLGWLWGRQKSARDVISCGNGLNKKIVHRLNQIFPQNQVAMDDESRQFITEFFGRSNYKLALNYNLELEKYGYPMG</sequence>
<evidence type="ECO:0000313" key="2">
    <source>
        <dbReference type="Proteomes" id="UP000553343"/>
    </source>
</evidence>
<dbReference type="InterPro" id="IPR027417">
    <property type="entry name" value="P-loop_NTPase"/>
</dbReference>
<comment type="caution">
    <text evidence="1">The sequence shown here is derived from an EMBL/GenBank/DDBJ whole genome shotgun (WGS) entry which is preliminary data.</text>
</comment>